<dbReference type="EMBL" id="JAVDRP010000016">
    <property type="protein sequence ID" value="MDR6412219.1"/>
    <property type="molecule type" value="Genomic_DNA"/>
</dbReference>
<protein>
    <recommendedName>
        <fullName evidence="1">GmrSD restriction endonucleases N-terminal domain-containing protein</fullName>
    </recommendedName>
</protein>
<evidence type="ECO:0000313" key="3">
    <source>
        <dbReference type="Proteomes" id="UP001264340"/>
    </source>
</evidence>
<evidence type="ECO:0000313" key="2">
    <source>
        <dbReference type="EMBL" id="MDR6412219.1"/>
    </source>
</evidence>
<dbReference type="InterPro" id="IPR004919">
    <property type="entry name" value="GmrSD_N"/>
</dbReference>
<reference evidence="2 3" key="1">
    <citation type="submission" date="2023-07" db="EMBL/GenBank/DDBJ databases">
        <title>Sorghum-associated microbial communities from plants grown in Nebraska, USA.</title>
        <authorList>
            <person name="Schachtman D."/>
        </authorList>
    </citation>
    <scope>NUCLEOTIDE SEQUENCE [LARGE SCALE GENOMIC DNA]</scope>
    <source>
        <strain evidence="2 3">DS1316</strain>
    </source>
</reference>
<organism evidence="2 3">
    <name type="scientific">Paraburkholderia terricola</name>
    <dbReference type="NCBI Taxonomy" id="169427"/>
    <lineage>
        <taxon>Bacteria</taxon>
        <taxon>Pseudomonadati</taxon>
        <taxon>Pseudomonadota</taxon>
        <taxon>Betaproteobacteria</taxon>
        <taxon>Burkholderiales</taxon>
        <taxon>Burkholderiaceae</taxon>
        <taxon>Paraburkholderia</taxon>
    </lineage>
</organism>
<dbReference type="RefSeq" id="WP_310126006.1">
    <property type="nucleotide sequence ID" value="NZ_JAVDRP010000016.1"/>
</dbReference>
<proteinExistence type="predicted"/>
<dbReference type="CDD" id="cd00085">
    <property type="entry name" value="HNHc"/>
    <property type="match status" value="1"/>
</dbReference>
<keyword evidence="3" id="KW-1185">Reference proteome</keyword>
<dbReference type="Pfam" id="PF03235">
    <property type="entry name" value="GmrSD_N"/>
    <property type="match status" value="1"/>
</dbReference>
<feature type="domain" description="GmrSD restriction endonucleases N-terminal" evidence="1">
    <location>
        <begin position="44"/>
        <end position="202"/>
    </location>
</feature>
<dbReference type="Gene3D" id="1.10.30.50">
    <property type="match status" value="1"/>
</dbReference>
<evidence type="ECO:0000259" key="1">
    <source>
        <dbReference type="Pfam" id="PF03235"/>
    </source>
</evidence>
<sequence>MAARQKEIVNLDALIPRDDVEARKPKASKGEIQVTELALGKHFYGLLRKPLFQRETNDWDVDNVVSLIRSFRNGHLIPAVILWSADGSTFVIDGAHRLSVFVAWVNDDYGDRSISQAFFKHQIPKSQLNSARKCREQIKAEGLEYAELQKLTLLPSRTPEQMEWSTNIAQPIETQWVLGDADVALQSFLDINQRSVEIDPTERYMIVERKAPSIVAARALVSAGRGHTYWGAFDRKYVEEIEKYARNIYDAIFEPENAQPHTHTELQPAGMAQTANGLRLALELVNIITGVKGGTANMAADTDGSQTSRVLAQVWGVIKYVAGNEPASLNLHPAVYFWGTTGNHRPSMFLAVVSFVQELIQKNELATFTAHRAQLEEFLVGKNTPGQQILSRYGGWKRSLEPVQKLLRQILDGLKAGKTEKEILLITSSVGAGANNDAVKSANWKETRSAARIRASLDSAQRCAICQARLVLLHASDDHIQRRADGGRSGHDNVQLTHRYCNHGFKEHYAQLRQPVPEIAFPAETVSGV</sequence>
<dbReference type="InterPro" id="IPR003615">
    <property type="entry name" value="HNH_nuc"/>
</dbReference>
<comment type="caution">
    <text evidence="2">The sequence shown here is derived from an EMBL/GenBank/DDBJ whole genome shotgun (WGS) entry which is preliminary data.</text>
</comment>
<name>A0ABU1M005_9BURK</name>
<gene>
    <name evidence="2" type="ORF">J2804_005654</name>
</gene>
<dbReference type="Proteomes" id="UP001264340">
    <property type="component" value="Unassembled WGS sequence"/>
</dbReference>
<accession>A0ABU1M005</accession>